<dbReference type="EMBL" id="JAZGSY010000006">
    <property type="protein sequence ID" value="KAL1843964.1"/>
    <property type="molecule type" value="Genomic_DNA"/>
</dbReference>
<evidence type="ECO:0000256" key="7">
    <source>
        <dbReference type="SAM" id="Phobius"/>
    </source>
</evidence>
<feature type="transmembrane region" description="Helical" evidence="7">
    <location>
        <begin position="146"/>
        <end position="168"/>
    </location>
</feature>
<sequence length="413" mass="44049">MSTTGETPPAGDGPPPELLPPPTEIPITPHAAYVAVVHIALTSTLLLFCVITFVMRIYRRITPVWRVGADDYFIVLGFALTVADWGMLLPMAVPTPGLIPISTATLAGKHSWLAIGIWGLSMTCIKLSVALTLLRIRGEHRGWKIFLYTVMAVQVAYGIGNALFNLVIACQPLEAAWNYALLFEPGTTARCVSYETMRMVSNLGSSVNIATDVLLSLAPATFLRRLNRPLRERIFVCVLMGMGLMASAASVAKTVVVQGWGDFSSPPDEGDDWWATGVTICTWTVLEQQLGLLAACVPALKGVLQSCLGAMGVSLTVDKSRGTGAGKGTGASGLGRGTGQGALSTYRSQKGDGVRGGEMRRGNKDTMVDEESNIDGPEGSMNASPKWVQAWIAGSGRTDSTGYLLEEMPARTR</sequence>
<evidence type="ECO:0000259" key="8">
    <source>
        <dbReference type="Pfam" id="PF20684"/>
    </source>
</evidence>
<reference evidence="9 10" key="1">
    <citation type="journal article" date="2024" name="Commun. Biol.">
        <title>Comparative genomic analysis of thermophilic fungi reveals convergent evolutionary adaptations and gene losses.</title>
        <authorList>
            <person name="Steindorff A.S."/>
            <person name="Aguilar-Pontes M.V."/>
            <person name="Robinson A.J."/>
            <person name="Andreopoulos B."/>
            <person name="LaButti K."/>
            <person name="Kuo A."/>
            <person name="Mondo S."/>
            <person name="Riley R."/>
            <person name="Otillar R."/>
            <person name="Haridas S."/>
            <person name="Lipzen A."/>
            <person name="Grimwood J."/>
            <person name="Schmutz J."/>
            <person name="Clum A."/>
            <person name="Reid I.D."/>
            <person name="Moisan M.C."/>
            <person name="Butler G."/>
            <person name="Nguyen T.T.M."/>
            <person name="Dewar K."/>
            <person name="Conant G."/>
            <person name="Drula E."/>
            <person name="Henrissat B."/>
            <person name="Hansel C."/>
            <person name="Singer S."/>
            <person name="Hutchinson M.I."/>
            <person name="de Vries R.P."/>
            <person name="Natvig D.O."/>
            <person name="Powell A.J."/>
            <person name="Tsang A."/>
            <person name="Grigoriev I.V."/>
        </authorList>
    </citation>
    <scope>NUCLEOTIDE SEQUENCE [LARGE SCALE GENOMIC DNA]</scope>
    <source>
        <strain evidence="9 10">CBS 620.91</strain>
    </source>
</reference>
<name>A0ABR3VQW2_HUMIN</name>
<comment type="caution">
    <text evidence="9">The sequence shown here is derived from an EMBL/GenBank/DDBJ whole genome shotgun (WGS) entry which is preliminary data.</text>
</comment>
<feature type="transmembrane region" description="Helical" evidence="7">
    <location>
        <begin position="31"/>
        <end position="51"/>
    </location>
</feature>
<feature type="region of interest" description="Disordered" evidence="6">
    <location>
        <begin position="321"/>
        <end position="381"/>
    </location>
</feature>
<dbReference type="Pfam" id="PF20684">
    <property type="entry name" value="Fung_rhodopsin"/>
    <property type="match status" value="1"/>
</dbReference>
<feature type="region of interest" description="Disordered" evidence="6">
    <location>
        <begin position="1"/>
        <end position="21"/>
    </location>
</feature>
<evidence type="ECO:0000256" key="2">
    <source>
        <dbReference type="ARBA" id="ARBA00022692"/>
    </source>
</evidence>
<gene>
    <name evidence="9" type="ORF">VTJ49DRAFT_6368</name>
</gene>
<organism evidence="9 10">
    <name type="scientific">Humicola insolens</name>
    <name type="common">Soft-rot fungus</name>
    <dbReference type="NCBI Taxonomy" id="85995"/>
    <lineage>
        <taxon>Eukaryota</taxon>
        <taxon>Fungi</taxon>
        <taxon>Dikarya</taxon>
        <taxon>Ascomycota</taxon>
        <taxon>Pezizomycotina</taxon>
        <taxon>Sordariomycetes</taxon>
        <taxon>Sordariomycetidae</taxon>
        <taxon>Sordariales</taxon>
        <taxon>Chaetomiaceae</taxon>
        <taxon>Mycothermus</taxon>
    </lineage>
</organism>
<feature type="compositionally biased region" description="Basic and acidic residues" evidence="6">
    <location>
        <begin position="349"/>
        <end position="367"/>
    </location>
</feature>
<feature type="compositionally biased region" description="Gly residues" evidence="6">
    <location>
        <begin position="323"/>
        <end position="340"/>
    </location>
</feature>
<accession>A0ABR3VQW2</accession>
<dbReference type="PANTHER" id="PTHR33048">
    <property type="entry name" value="PTH11-LIKE INTEGRAL MEMBRANE PROTEIN (AFU_ORTHOLOGUE AFUA_5G11245)"/>
    <property type="match status" value="1"/>
</dbReference>
<comment type="subcellular location">
    <subcellularLocation>
        <location evidence="1">Membrane</location>
        <topology evidence="1">Multi-pass membrane protein</topology>
    </subcellularLocation>
</comment>
<dbReference type="InterPro" id="IPR049326">
    <property type="entry name" value="Rhodopsin_dom_fungi"/>
</dbReference>
<dbReference type="Proteomes" id="UP001583172">
    <property type="component" value="Unassembled WGS sequence"/>
</dbReference>
<keyword evidence="3 7" id="KW-1133">Transmembrane helix</keyword>
<evidence type="ECO:0000256" key="6">
    <source>
        <dbReference type="SAM" id="MobiDB-lite"/>
    </source>
</evidence>
<feature type="domain" description="Rhodopsin" evidence="8">
    <location>
        <begin position="55"/>
        <end position="305"/>
    </location>
</feature>
<evidence type="ECO:0000256" key="5">
    <source>
        <dbReference type="ARBA" id="ARBA00038359"/>
    </source>
</evidence>
<evidence type="ECO:0000313" key="10">
    <source>
        <dbReference type="Proteomes" id="UP001583172"/>
    </source>
</evidence>
<comment type="similarity">
    <text evidence="5">Belongs to the SAT4 family.</text>
</comment>
<feature type="transmembrane region" description="Helical" evidence="7">
    <location>
        <begin position="112"/>
        <end position="134"/>
    </location>
</feature>
<keyword evidence="2 7" id="KW-0812">Transmembrane</keyword>
<protein>
    <recommendedName>
        <fullName evidence="8">Rhodopsin domain-containing protein</fullName>
    </recommendedName>
</protein>
<evidence type="ECO:0000256" key="3">
    <source>
        <dbReference type="ARBA" id="ARBA00022989"/>
    </source>
</evidence>
<dbReference type="PANTHER" id="PTHR33048:SF129">
    <property type="entry name" value="INTEGRAL MEMBRANE PROTEIN-RELATED"/>
    <property type="match status" value="1"/>
</dbReference>
<dbReference type="InterPro" id="IPR052337">
    <property type="entry name" value="SAT4-like"/>
</dbReference>
<evidence type="ECO:0000256" key="4">
    <source>
        <dbReference type="ARBA" id="ARBA00023136"/>
    </source>
</evidence>
<feature type="transmembrane region" description="Helical" evidence="7">
    <location>
        <begin position="72"/>
        <end position="92"/>
    </location>
</feature>
<feature type="compositionally biased region" description="Pro residues" evidence="6">
    <location>
        <begin position="11"/>
        <end position="21"/>
    </location>
</feature>
<keyword evidence="10" id="KW-1185">Reference proteome</keyword>
<keyword evidence="4 7" id="KW-0472">Membrane</keyword>
<evidence type="ECO:0000256" key="1">
    <source>
        <dbReference type="ARBA" id="ARBA00004141"/>
    </source>
</evidence>
<feature type="compositionally biased region" description="Low complexity" evidence="6">
    <location>
        <begin position="1"/>
        <end position="10"/>
    </location>
</feature>
<evidence type="ECO:0000313" key="9">
    <source>
        <dbReference type="EMBL" id="KAL1843964.1"/>
    </source>
</evidence>
<proteinExistence type="inferred from homology"/>